<feature type="domain" description="Septum formation inhibitor MinC C-terminal" evidence="7">
    <location>
        <begin position="121"/>
        <end position="221"/>
    </location>
</feature>
<accession>A0A6L5YS02</accession>
<sequence>MSQFVVMKSNRYGINLRLDPDCSFRDLLDAIIEKFQESEKFFKNAKVGISFEGRRLSTDEENRIIEEIMKHTSMEIICIIDNDKEHEEQTRQLIEQNLLREQQIQQEMQNAMAQVPYGEFYQGTLRSGQIIESEGSVTIIGDVNPGAKIISAGNIVILGALKGNVHAGCTGERNCFVFALNMNPIQIQIGDLIAKSPDKENTRRRFRRKEKEAPSEAQIAVAKDGAIYIEPITKNILRNI</sequence>
<dbReference type="RefSeq" id="WP_154429688.1">
    <property type="nucleotide sequence ID" value="NZ_VUNI01000008.1"/>
</dbReference>
<dbReference type="Pfam" id="PF22642">
    <property type="entry name" value="MinC_N_1"/>
    <property type="match status" value="1"/>
</dbReference>
<dbReference type="Proteomes" id="UP000474024">
    <property type="component" value="Unassembled WGS sequence"/>
</dbReference>
<dbReference type="Gene3D" id="3.30.160.540">
    <property type="match status" value="1"/>
</dbReference>
<dbReference type="PANTHER" id="PTHR34108:SF1">
    <property type="entry name" value="SEPTUM SITE-DETERMINING PROTEIN MINC"/>
    <property type="match status" value="1"/>
</dbReference>
<proteinExistence type="inferred from homology"/>
<dbReference type="HAMAP" id="MF_00267">
    <property type="entry name" value="MinC"/>
    <property type="match status" value="1"/>
</dbReference>
<evidence type="ECO:0000313" key="9">
    <source>
        <dbReference type="EMBL" id="MST74722.1"/>
    </source>
</evidence>
<evidence type="ECO:0000259" key="7">
    <source>
        <dbReference type="Pfam" id="PF03775"/>
    </source>
</evidence>
<dbReference type="Gene3D" id="2.160.20.70">
    <property type="match status" value="1"/>
</dbReference>
<dbReference type="EMBL" id="VUNI01000008">
    <property type="protein sequence ID" value="MST74722.1"/>
    <property type="molecule type" value="Genomic_DNA"/>
</dbReference>
<gene>
    <name evidence="6 9" type="primary">minC</name>
    <name evidence="9" type="ORF">FYJ75_06655</name>
</gene>
<keyword evidence="4 6" id="KW-0131">Cell cycle</keyword>
<comment type="caution">
    <text evidence="9">The sequence shown here is derived from an EMBL/GenBank/DDBJ whole genome shotgun (WGS) entry which is preliminary data.</text>
</comment>
<dbReference type="NCBIfam" id="TIGR01222">
    <property type="entry name" value="minC"/>
    <property type="match status" value="1"/>
</dbReference>
<protein>
    <recommendedName>
        <fullName evidence="6">Probable septum site-determining protein MinC</fullName>
    </recommendedName>
</protein>
<reference evidence="9 10" key="1">
    <citation type="submission" date="2019-08" db="EMBL/GenBank/DDBJ databases">
        <title>In-depth cultivation of the pig gut microbiome towards novel bacterial diversity and tailored functional studies.</title>
        <authorList>
            <person name="Wylensek D."/>
            <person name="Hitch T.C.A."/>
            <person name="Clavel T."/>
        </authorList>
    </citation>
    <scope>NUCLEOTIDE SEQUENCE [LARGE SCALE GENOMIC DNA]</scope>
    <source>
        <strain evidence="9 10">MUC/MUC-530-WT-4D</strain>
    </source>
</reference>
<evidence type="ECO:0000256" key="1">
    <source>
        <dbReference type="ARBA" id="ARBA00006291"/>
    </source>
</evidence>
<comment type="subunit">
    <text evidence="5 6">Interacts with MinD and FtsZ.</text>
</comment>
<evidence type="ECO:0000259" key="8">
    <source>
        <dbReference type="Pfam" id="PF22642"/>
    </source>
</evidence>
<evidence type="ECO:0000256" key="4">
    <source>
        <dbReference type="ARBA" id="ARBA00023306"/>
    </source>
</evidence>
<dbReference type="GO" id="GO:1901891">
    <property type="term" value="P:regulation of cell septum assembly"/>
    <property type="evidence" value="ECO:0007669"/>
    <property type="project" value="InterPro"/>
</dbReference>
<dbReference type="InterPro" id="IPR013033">
    <property type="entry name" value="MinC"/>
</dbReference>
<dbReference type="InterPro" id="IPR005526">
    <property type="entry name" value="Septum_form_inhib_MinC_C"/>
</dbReference>
<dbReference type="Pfam" id="PF03775">
    <property type="entry name" value="MinC_C"/>
    <property type="match status" value="1"/>
</dbReference>
<dbReference type="InterPro" id="IPR055219">
    <property type="entry name" value="MinC_N_1"/>
</dbReference>
<dbReference type="InterPro" id="IPR016098">
    <property type="entry name" value="CAP/MinC_C"/>
</dbReference>
<dbReference type="GO" id="GO:0000917">
    <property type="term" value="P:division septum assembly"/>
    <property type="evidence" value="ECO:0007669"/>
    <property type="project" value="UniProtKB-KW"/>
</dbReference>
<keyword evidence="3 6" id="KW-0717">Septation</keyword>
<evidence type="ECO:0000313" key="10">
    <source>
        <dbReference type="Proteomes" id="UP000474024"/>
    </source>
</evidence>
<comment type="similarity">
    <text evidence="1 6">Belongs to the MinC family.</text>
</comment>
<dbReference type="InterPro" id="IPR036145">
    <property type="entry name" value="MinC_C_sf"/>
</dbReference>
<evidence type="ECO:0000256" key="2">
    <source>
        <dbReference type="ARBA" id="ARBA00022618"/>
    </source>
</evidence>
<name>A0A6L5YS02_9FIRM</name>
<keyword evidence="2 6" id="KW-0132">Cell division</keyword>
<dbReference type="AlphaFoldDB" id="A0A6L5YS02"/>
<dbReference type="GO" id="GO:0000902">
    <property type="term" value="P:cell morphogenesis"/>
    <property type="evidence" value="ECO:0007669"/>
    <property type="project" value="InterPro"/>
</dbReference>
<organism evidence="9 10">
    <name type="scientific">Roseburia porci</name>
    <dbReference type="NCBI Taxonomy" id="2605790"/>
    <lineage>
        <taxon>Bacteria</taxon>
        <taxon>Bacillati</taxon>
        <taxon>Bacillota</taxon>
        <taxon>Clostridia</taxon>
        <taxon>Lachnospirales</taxon>
        <taxon>Lachnospiraceae</taxon>
        <taxon>Roseburia</taxon>
    </lineage>
</organism>
<feature type="domain" description="Septum site-determining protein MinC N-terminal" evidence="8">
    <location>
        <begin position="5"/>
        <end position="79"/>
    </location>
</feature>
<evidence type="ECO:0000256" key="6">
    <source>
        <dbReference type="HAMAP-Rule" id="MF_00267"/>
    </source>
</evidence>
<evidence type="ECO:0000256" key="5">
    <source>
        <dbReference type="ARBA" id="ARBA00046874"/>
    </source>
</evidence>
<evidence type="ECO:0000256" key="3">
    <source>
        <dbReference type="ARBA" id="ARBA00023210"/>
    </source>
</evidence>
<keyword evidence="10" id="KW-1185">Reference proteome</keyword>
<comment type="function">
    <text evidence="6">Cell division inhibitor that blocks the formation of polar Z ring septums. Rapidly oscillates between the poles of the cell to destabilize FtsZ filaments that have formed before they mature into polar Z rings. Prevents FtsZ polymerization.</text>
</comment>
<dbReference type="SUPFAM" id="SSF63848">
    <property type="entry name" value="Cell-division inhibitor MinC, C-terminal domain"/>
    <property type="match status" value="1"/>
</dbReference>
<dbReference type="PANTHER" id="PTHR34108">
    <property type="entry name" value="SEPTUM SITE-DETERMINING PROTEIN MINC"/>
    <property type="match status" value="1"/>
</dbReference>